<evidence type="ECO:0000256" key="4">
    <source>
        <dbReference type="ARBA" id="ARBA00023136"/>
    </source>
</evidence>
<protein>
    <submittedName>
        <fullName evidence="6">Isoprenylcysteine carboxylmethyltransferase family protein</fullName>
    </submittedName>
</protein>
<evidence type="ECO:0000313" key="7">
    <source>
        <dbReference type="Proteomes" id="UP001386437"/>
    </source>
</evidence>
<comment type="caution">
    <text evidence="6">The sequence shown here is derived from an EMBL/GenBank/DDBJ whole genome shotgun (WGS) entry which is preliminary data.</text>
</comment>
<dbReference type="Proteomes" id="UP001386437">
    <property type="component" value="Unassembled WGS sequence"/>
</dbReference>
<feature type="transmembrane region" description="Helical" evidence="5">
    <location>
        <begin position="164"/>
        <end position="195"/>
    </location>
</feature>
<evidence type="ECO:0000313" key="6">
    <source>
        <dbReference type="EMBL" id="MEI5998084.1"/>
    </source>
</evidence>
<feature type="transmembrane region" description="Helical" evidence="5">
    <location>
        <begin position="59"/>
        <end position="82"/>
    </location>
</feature>
<dbReference type="InterPro" id="IPR007318">
    <property type="entry name" value="Phopholipid_MeTrfase"/>
</dbReference>
<name>A0ABU8IRH2_9BURK</name>
<keyword evidence="3 5" id="KW-1133">Transmembrane helix</keyword>
<evidence type="ECO:0000256" key="1">
    <source>
        <dbReference type="ARBA" id="ARBA00004127"/>
    </source>
</evidence>
<feature type="transmembrane region" description="Helical" evidence="5">
    <location>
        <begin position="116"/>
        <end position="134"/>
    </location>
</feature>
<comment type="subcellular location">
    <subcellularLocation>
        <location evidence="1">Endomembrane system</location>
        <topology evidence="1">Multi-pass membrane protein</topology>
    </subcellularLocation>
</comment>
<evidence type="ECO:0000256" key="5">
    <source>
        <dbReference type="SAM" id="Phobius"/>
    </source>
</evidence>
<organism evidence="6 7">
    <name type="scientific">Paraburkholderia bengalensis</name>
    <dbReference type="NCBI Taxonomy" id="2747562"/>
    <lineage>
        <taxon>Bacteria</taxon>
        <taxon>Pseudomonadati</taxon>
        <taxon>Pseudomonadota</taxon>
        <taxon>Betaproteobacteria</taxon>
        <taxon>Burkholderiales</taxon>
        <taxon>Burkholderiaceae</taxon>
        <taxon>Paraburkholderia</taxon>
    </lineage>
</organism>
<feature type="transmembrane region" description="Helical" evidence="5">
    <location>
        <begin position="26"/>
        <end position="47"/>
    </location>
</feature>
<evidence type="ECO:0000256" key="2">
    <source>
        <dbReference type="ARBA" id="ARBA00022692"/>
    </source>
</evidence>
<sequence length="236" mass="26995">MAIAAQLTKNAHRNRETAVSSIGKGYGLWSLVVINSLVFIIFAFSFFKPATGRDWRTFGGFSAFVVALFAEMYGFPLTIYLLSGWLQTRFPQTNLFSHDSGHIWWMMTGRHGDPHFALPHILSIVFIFGGFYLLSTAWHVLYEAQRVGQLATTGAYAKIRHPQYVAFVVIMFGFLLQWPTLVTLLMFPILVFMYVRLAMQEERDSEARFGDAWREYASHTPRFIPRLDGGNTVQLH</sequence>
<accession>A0ABU8IRH2</accession>
<keyword evidence="7" id="KW-1185">Reference proteome</keyword>
<evidence type="ECO:0000256" key="3">
    <source>
        <dbReference type="ARBA" id="ARBA00022989"/>
    </source>
</evidence>
<reference evidence="6 7" key="1">
    <citation type="journal article" date="2022" name="Arch. Microbiol.">
        <title>Paraburkholderia bengalensis sp. nov. isolated from roots of Oryza sativa, IR64.</title>
        <authorList>
            <person name="Nag P."/>
            <person name="Mondal N."/>
            <person name="Sarkar J."/>
            <person name="Das S."/>
        </authorList>
    </citation>
    <scope>NUCLEOTIDE SEQUENCE [LARGE SCALE GENOMIC DNA]</scope>
    <source>
        <strain evidence="6 7">IR64_4_BI</strain>
    </source>
</reference>
<dbReference type="EMBL" id="JACFYJ010000017">
    <property type="protein sequence ID" value="MEI5998084.1"/>
    <property type="molecule type" value="Genomic_DNA"/>
</dbReference>
<proteinExistence type="predicted"/>
<gene>
    <name evidence="6" type="ORF">H3V53_13005</name>
</gene>
<keyword evidence="2 5" id="KW-0812">Transmembrane</keyword>
<dbReference type="Pfam" id="PF04191">
    <property type="entry name" value="PEMT"/>
    <property type="match status" value="1"/>
</dbReference>
<dbReference type="Gene3D" id="1.20.120.1630">
    <property type="match status" value="1"/>
</dbReference>
<keyword evidence="4 5" id="KW-0472">Membrane</keyword>